<proteinExistence type="inferred from homology"/>
<reference evidence="8" key="3">
    <citation type="submission" date="2020-10" db="UniProtKB">
        <authorList>
            <consortium name="WormBaseParasite"/>
        </authorList>
    </citation>
    <scope>IDENTIFICATION</scope>
</reference>
<evidence type="ECO:0000313" key="7">
    <source>
        <dbReference type="Proteomes" id="UP000492820"/>
    </source>
</evidence>
<evidence type="ECO:0000256" key="2">
    <source>
        <dbReference type="ARBA" id="ARBA00022490"/>
    </source>
</evidence>
<evidence type="ECO:0000256" key="3">
    <source>
        <dbReference type="ARBA" id="ARBA00023212"/>
    </source>
</evidence>
<dbReference type="AlphaFoldDB" id="A0A068WDC4"/>
<comment type="subcellular location">
    <subcellularLocation>
        <location evidence="1">Cytoplasm</location>
        <location evidence="1">Cytoskeleton</location>
        <location evidence="1">Microtubule organizing center</location>
        <location evidence="1">Centrosome</location>
        <location evidence="1">Centriole</location>
    </subcellularLocation>
</comment>
<protein>
    <recommendedName>
        <fullName evidence="5">Protein phosphatase 1 regulatory subunit 35 C-terminal domain-containing protein</fullName>
    </recommendedName>
</protein>
<dbReference type="WBParaSite" id="EgrG_000884100">
    <property type="protein sequence ID" value="EgrG_000884100"/>
    <property type="gene ID" value="EgrG_000884100"/>
</dbReference>
<keyword evidence="2" id="KW-0963">Cytoplasm</keyword>
<dbReference type="GO" id="GO:0005814">
    <property type="term" value="C:centriole"/>
    <property type="evidence" value="ECO:0007669"/>
    <property type="project" value="UniProtKB-SubCell"/>
</dbReference>
<comment type="similarity">
    <text evidence="4">Belongs to the PPP1R35 family.</text>
</comment>
<dbReference type="InterPro" id="IPR029135">
    <property type="entry name" value="PPP1R35_C"/>
</dbReference>
<accession>A0A068WDC4</accession>
<evidence type="ECO:0000259" key="5">
    <source>
        <dbReference type="Pfam" id="PF15503"/>
    </source>
</evidence>
<evidence type="ECO:0000256" key="4">
    <source>
        <dbReference type="ARBA" id="ARBA00029452"/>
    </source>
</evidence>
<dbReference type="OrthoDB" id="6255118at2759"/>
<evidence type="ECO:0000256" key="1">
    <source>
        <dbReference type="ARBA" id="ARBA00004114"/>
    </source>
</evidence>
<dbReference type="EMBL" id="LK028576">
    <property type="protein sequence ID" value="CDS16416.1"/>
    <property type="molecule type" value="Genomic_DNA"/>
</dbReference>
<dbReference type="Pfam" id="PF15503">
    <property type="entry name" value="PPP1R35_C"/>
    <property type="match status" value="1"/>
</dbReference>
<gene>
    <name evidence="6" type="ORF">EgrG_000884100</name>
</gene>
<dbReference type="Proteomes" id="UP000492820">
    <property type="component" value="Unassembled WGS sequence"/>
</dbReference>
<evidence type="ECO:0000313" key="6">
    <source>
        <dbReference type="EMBL" id="CDS16416.1"/>
    </source>
</evidence>
<organism evidence="6">
    <name type="scientific">Echinococcus granulosus</name>
    <name type="common">Hydatid tapeworm</name>
    <dbReference type="NCBI Taxonomy" id="6210"/>
    <lineage>
        <taxon>Eukaryota</taxon>
        <taxon>Metazoa</taxon>
        <taxon>Spiralia</taxon>
        <taxon>Lophotrochozoa</taxon>
        <taxon>Platyhelminthes</taxon>
        <taxon>Cestoda</taxon>
        <taxon>Eucestoda</taxon>
        <taxon>Cyclophyllidea</taxon>
        <taxon>Taeniidae</taxon>
        <taxon>Echinococcus</taxon>
        <taxon>Echinococcus granulosus group</taxon>
    </lineage>
</organism>
<evidence type="ECO:0000313" key="8">
    <source>
        <dbReference type="WBParaSite" id="EgrG_000884100"/>
    </source>
</evidence>
<keyword evidence="3" id="KW-0206">Cytoskeleton</keyword>
<feature type="domain" description="Protein phosphatase 1 regulatory subunit 35 C-terminal" evidence="5">
    <location>
        <begin position="162"/>
        <end position="251"/>
    </location>
</feature>
<reference evidence="6" key="2">
    <citation type="submission" date="2014-06" db="EMBL/GenBank/DDBJ databases">
        <authorList>
            <person name="Aslett M."/>
        </authorList>
    </citation>
    <scope>NUCLEOTIDE SEQUENCE</scope>
</reference>
<reference evidence="6 7" key="1">
    <citation type="journal article" date="2013" name="Nature">
        <title>The genomes of four tapeworm species reveal adaptations to parasitism.</title>
        <authorList>
            <person name="Tsai I.J."/>
            <person name="Zarowiecki M."/>
            <person name="Holroyd N."/>
            <person name="Garciarrubio A."/>
            <person name="Sanchez-Flores A."/>
            <person name="Brooks K.L."/>
            <person name="Tracey A."/>
            <person name="Bobes R.J."/>
            <person name="Fragoso G."/>
            <person name="Sciutto E."/>
            <person name="Aslett M."/>
            <person name="Beasley H."/>
            <person name="Bennett H.M."/>
            <person name="Cai J."/>
            <person name="Camicia F."/>
            <person name="Clark R."/>
            <person name="Cucher M."/>
            <person name="De Silva N."/>
            <person name="Day T.A."/>
            <person name="Deplazes P."/>
            <person name="Estrada K."/>
            <person name="Fernandez C."/>
            <person name="Holland P.W."/>
            <person name="Hou J."/>
            <person name="Hu S."/>
            <person name="Huckvale T."/>
            <person name="Hung S.S."/>
            <person name="Kamenetzky L."/>
            <person name="Keane J.A."/>
            <person name="Kiss F."/>
            <person name="Koziol U."/>
            <person name="Lambert O."/>
            <person name="Liu K."/>
            <person name="Luo X."/>
            <person name="Luo Y."/>
            <person name="Macchiaroli N."/>
            <person name="Nichol S."/>
            <person name="Paps J."/>
            <person name="Parkinson J."/>
            <person name="Pouchkina-Stantcheva N."/>
            <person name="Riddiford N."/>
            <person name="Rosenzvit M."/>
            <person name="Salinas G."/>
            <person name="Wasmuth J.D."/>
            <person name="Zamanian M."/>
            <person name="Zheng Y."/>
            <person name="Cai X."/>
            <person name="Soberon X."/>
            <person name="Olson P.D."/>
            <person name="Laclette J.P."/>
            <person name="Brehm K."/>
            <person name="Berriman M."/>
            <person name="Garciarrubio A."/>
            <person name="Bobes R.J."/>
            <person name="Fragoso G."/>
            <person name="Sanchez-Flores A."/>
            <person name="Estrada K."/>
            <person name="Cevallos M.A."/>
            <person name="Morett E."/>
            <person name="Gonzalez V."/>
            <person name="Portillo T."/>
            <person name="Ochoa-Leyva A."/>
            <person name="Jose M.V."/>
            <person name="Sciutto E."/>
            <person name="Landa A."/>
            <person name="Jimenez L."/>
            <person name="Valdes V."/>
            <person name="Carrero J.C."/>
            <person name="Larralde C."/>
            <person name="Morales-Montor J."/>
            <person name="Limon-Lason J."/>
            <person name="Soberon X."/>
            <person name="Laclette J.P."/>
        </authorList>
    </citation>
    <scope>NUCLEOTIDE SEQUENCE [LARGE SCALE GENOMIC DNA]</scope>
</reference>
<sequence>MKVSYLFPYTALFTSISNDAVIRYFTLGKGGCSTKTKQVRFDALFSPLETEAVNTPSFVDGLPKEALTKCGKNSVGEEALTHTSLPLPATPSESLDLSVLDEPHLQQTLEALSLDAPKINSVRALQEEIIQIASRINKASQSAASTAEKLATGTCGYRGGGTCLNFAREERLYKDLLAVSLDDAEVVKAERDKAARRRRRLLAEAARLHPPKAEILPEPCPMKFFNPQLHIFQSARLDITGMTDYRPLPESLSTAHQLDAIRLDYRLCTEPGYFV</sequence>
<name>A0A068WDC4_ECHGR</name>